<dbReference type="InterPro" id="IPR050111">
    <property type="entry name" value="C-type_lectin/snaclec_domain"/>
</dbReference>
<dbReference type="SUPFAM" id="SSF56436">
    <property type="entry name" value="C-type lectin-like"/>
    <property type="match status" value="1"/>
</dbReference>
<dbReference type="Proteomes" id="UP000596742">
    <property type="component" value="Unassembled WGS sequence"/>
</dbReference>
<evidence type="ECO:0000256" key="1">
    <source>
        <dbReference type="SAM" id="SignalP"/>
    </source>
</evidence>
<dbReference type="InterPro" id="IPR016187">
    <property type="entry name" value="CTDL_fold"/>
</dbReference>
<proteinExistence type="predicted"/>
<dbReference type="Pfam" id="PF00059">
    <property type="entry name" value="Lectin_C"/>
    <property type="match status" value="1"/>
</dbReference>
<keyword evidence="4" id="KW-1185">Reference proteome</keyword>
<sequence>MKIVSPLVVVFCCILVVKSETCLGIQEKSLLSGIKSSIVELEEKLEAKSLRCRPGWKEYKDSCYFFSADKKSFEEAEIDCRNLGGYLTQVTDSDENSWIVTMITSEQVVQQSYWMGATDFVEGDWVWVNDLSKVLYTN</sequence>
<evidence type="ECO:0000313" key="4">
    <source>
        <dbReference type="Proteomes" id="UP000596742"/>
    </source>
</evidence>
<dbReference type="OrthoDB" id="6271941at2759"/>
<dbReference type="InterPro" id="IPR016186">
    <property type="entry name" value="C-type_lectin-like/link_sf"/>
</dbReference>
<feature type="chain" id="PRO_5032599638" description="C-type lectin domain-containing protein" evidence="1">
    <location>
        <begin position="20"/>
        <end position="138"/>
    </location>
</feature>
<comment type="caution">
    <text evidence="3">The sequence shown here is derived from an EMBL/GenBank/DDBJ whole genome shotgun (WGS) entry which is preliminary data.</text>
</comment>
<dbReference type="AlphaFoldDB" id="A0A8B6FEW2"/>
<evidence type="ECO:0000259" key="2">
    <source>
        <dbReference type="PROSITE" id="PS50041"/>
    </source>
</evidence>
<accession>A0A8B6FEW2</accession>
<gene>
    <name evidence="3" type="ORF">MGAL_10B023819</name>
</gene>
<feature type="signal peptide" evidence="1">
    <location>
        <begin position="1"/>
        <end position="19"/>
    </location>
</feature>
<organism evidence="3 4">
    <name type="scientific">Mytilus galloprovincialis</name>
    <name type="common">Mediterranean mussel</name>
    <dbReference type="NCBI Taxonomy" id="29158"/>
    <lineage>
        <taxon>Eukaryota</taxon>
        <taxon>Metazoa</taxon>
        <taxon>Spiralia</taxon>
        <taxon>Lophotrochozoa</taxon>
        <taxon>Mollusca</taxon>
        <taxon>Bivalvia</taxon>
        <taxon>Autobranchia</taxon>
        <taxon>Pteriomorphia</taxon>
        <taxon>Mytilida</taxon>
        <taxon>Mytiloidea</taxon>
        <taxon>Mytilidae</taxon>
        <taxon>Mytilinae</taxon>
        <taxon>Mytilus</taxon>
    </lineage>
</organism>
<reference evidence="3" key="1">
    <citation type="submission" date="2018-11" db="EMBL/GenBank/DDBJ databases">
        <authorList>
            <person name="Alioto T."/>
            <person name="Alioto T."/>
        </authorList>
    </citation>
    <scope>NUCLEOTIDE SEQUENCE</scope>
</reference>
<dbReference type="PROSITE" id="PS50041">
    <property type="entry name" value="C_TYPE_LECTIN_2"/>
    <property type="match status" value="1"/>
</dbReference>
<keyword evidence="1" id="KW-0732">Signal</keyword>
<name>A0A8B6FEW2_MYTGA</name>
<protein>
    <recommendedName>
        <fullName evidence="2">C-type lectin domain-containing protein</fullName>
    </recommendedName>
</protein>
<dbReference type="Gene3D" id="3.10.100.10">
    <property type="entry name" value="Mannose-Binding Protein A, subunit A"/>
    <property type="match status" value="1"/>
</dbReference>
<evidence type="ECO:0000313" key="3">
    <source>
        <dbReference type="EMBL" id="VDI47541.1"/>
    </source>
</evidence>
<dbReference type="EMBL" id="UYJE01006619">
    <property type="protein sequence ID" value="VDI47541.1"/>
    <property type="molecule type" value="Genomic_DNA"/>
</dbReference>
<feature type="domain" description="C-type lectin" evidence="2">
    <location>
        <begin position="59"/>
        <end position="138"/>
    </location>
</feature>
<dbReference type="PANTHER" id="PTHR22803">
    <property type="entry name" value="MANNOSE, PHOSPHOLIPASE, LECTIN RECEPTOR RELATED"/>
    <property type="match status" value="1"/>
</dbReference>
<dbReference type="InterPro" id="IPR001304">
    <property type="entry name" value="C-type_lectin-like"/>
</dbReference>